<evidence type="ECO:0000313" key="3">
    <source>
        <dbReference type="Proteomes" id="UP000266643"/>
    </source>
</evidence>
<gene>
    <name evidence="2" type="ORF">DYB30_002639</name>
</gene>
<proteinExistence type="predicted"/>
<dbReference type="AlphaFoldDB" id="A0A397CH54"/>
<organism evidence="2 3">
    <name type="scientific">Aphanomyces astaci</name>
    <name type="common">Crayfish plague agent</name>
    <dbReference type="NCBI Taxonomy" id="112090"/>
    <lineage>
        <taxon>Eukaryota</taxon>
        <taxon>Sar</taxon>
        <taxon>Stramenopiles</taxon>
        <taxon>Oomycota</taxon>
        <taxon>Saprolegniomycetes</taxon>
        <taxon>Saprolegniales</taxon>
        <taxon>Verrucalvaceae</taxon>
        <taxon>Aphanomyces</taxon>
    </lineage>
</organism>
<reference evidence="2 3" key="1">
    <citation type="submission" date="2018-08" db="EMBL/GenBank/DDBJ databases">
        <title>Aphanomyces genome sequencing and annotation.</title>
        <authorList>
            <person name="Minardi D."/>
            <person name="Oidtmann B."/>
            <person name="Van Der Giezen M."/>
            <person name="Studholme D.J."/>
        </authorList>
    </citation>
    <scope>NUCLEOTIDE SEQUENCE [LARGE SCALE GENOMIC DNA]</scope>
    <source>
        <strain evidence="2 3">D2</strain>
    </source>
</reference>
<keyword evidence="1" id="KW-0472">Membrane</keyword>
<dbReference type="Proteomes" id="UP000266643">
    <property type="component" value="Unassembled WGS sequence"/>
</dbReference>
<comment type="caution">
    <text evidence="2">The sequence shown here is derived from an EMBL/GenBank/DDBJ whole genome shotgun (WGS) entry which is preliminary data.</text>
</comment>
<protein>
    <submittedName>
        <fullName evidence="2">Uncharacterized protein</fullName>
    </submittedName>
</protein>
<accession>A0A397CH54</accession>
<evidence type="ECO:0000313" key="2">
    <source>
        <dbReference type="EMBL" id="RHY42761.1"/>
    </source>
</evidence>
<feature type="transmembrane region" description="Helical" evidence="1">
    <location>
        <begin position="84"/>
        <end position="108"/>
    </location>
</feature>
<evidence type="ECO:0000256" key="1">
    <source>
        <dbReference type="SAM" id="Phobius"/>
    </source>
</evidence>
<dbReference type="VEuPathDB" id="FungiDB:H257_09351"/>
<name>A0A397CH54_APHAT</name>
<dbReference type="EMBL" id="QUTD01009473">
    <property type="protein sequence ID" value="RHY42761.1"/>
    <property type="molecule type" value="Genomic_DNA"/>
</dbReference>
<keyword evidence="1" id="KW-1133">Transmembrane helix</keyword>
<sequence length="200" mass="21056">VLEGHFDTFKSVVQSLQHIHAAATPLWTVSQTAADALLLAISGDFAGASATLDTLATQLMHVTVFDSLVESDIGDDKAQLLSTWGLSLASLWAFQLSPYVLLFVAMVAKVVKPKKKAKAADDKKGCIDSLKAVVQAHVALNVRGQHVCKQFKAVVPRVRAHPVVAEAAGGVQAKVAAAQDASAANLLAVLTDHVGFLRSI</sequence>
<feature type="non-terminal residue" evidence="2">
    <location>
        <position position="1"/>
    </location>
</feature>
<keyword evidence="1" id="KW-0812">Transmembrane</keyword>